<dbReference type="Pfam" id="PF03140">
    <property type="entry name" value="DUF247"/>
    <property type="match status" value="1"/>
</dbReference>
<dbReference type="Proteomes" id="UP000008810">
    <property type="component" value="Chromosome 4"/>
</dbReference>
<dbReference type="InParanoid" id="A0A0Q3EF89"/>
<feature type="transmembrane region" description="Helical" evidence="1">
    <location>
        <begin position="435"/>
        <end position="454"/>
    </location>
</feature>
<gene>
    <name evidence="2" type="ORF">BRADI_4g04950v3</name>
</gene>
<dbReference type="ExpressionAtlas" id="A0A0Q3EF89">
    <property type="expression patterns" value="baseline"/>
</dbReference>
<organism evidence="2">
    <name type="scientific">Brachypodium distachyon</name>
    <name type="common">Purple false brome</name>
    <name type="synonym">Trachynia distachya</name>
    <dbReference type="NCBI Taxonomy" id="15368"/>
    <lineage>
        <taxon>Eukaryota</taxon>
        <taxon>Viridiplantae</taxon>
        <taxon>Streptophyta</taxon>
        <taxon>Embryophyta</taxon>
        <taxon>Tracheophyta</taxon>
        <taxon>Spermatophyta</taxon>
        <taxon>Magnoliopsida</taxon>
        <taxon>Liliopsida</taxon>
        <taxon>Poales</taxon>
        <taxon>Poaceae</taxon>
        <taxon>BOP clade</taxon>
        <taxon>Pooideae</taxon>
        <taxon>Stipodae</taxon>
        <taxon>Brachypodieae</taxon>
        <taxon>Brachypodium</taxon>
    </lineage>
</organism>
<evidence type="ECO:0000313" key="2">
    <source>
        <dbReference type="EMBL" id="KQJ86366.1"/>
    </source>
</evidence>
<reference evidence="3" key="3">
    <citation type="submission" date="2018-08" db="UniProtKB">
        <authorList>
            <consortium name="EnsemblPlants"/>
        </authorList>
    </citation>
    <scope>IDENTIFICATION</scope>
    <source>
        <strain evidence="3">cv. Bd21</strain>
    </source>
</reference>
<sequence>SQVQPPTDPGEEVRFRDSFDKAAEVFGLNFKFHAVETKIHRFPEGLRGLGDRYIVPMAVAIGPYHHGCRRLMEMEKVKDAAAHHFIEHTGSTFEVIWETFYNDTVQARRYYAEPVMQSISDAAFVRMMFCDACFLLQYMLSIPSSHTSPTPSSHTSPTPSKHLHKVDESLRNLFVSNRASIENDIMLLENQLPWTVLKALMKLWHVHEVDVDEFIVKMGAKFDILSKHNHMLSNTRSASVADHHRYSPPHLLGLLRSHKIAASKEADGDSQVEPMKMSVPIGASQLEINGIKLTASKSAEFNGVELTKGFFYDKFSLAPLSLDRTTACWLVNMAAFEVWTAASFSEGSEKTAVSSYLALLAMLTDREEDVHKLRKDRLVRTELTDKQTLEFFDKIVEHISPGRCYIKILADMDECKRKRCVRISVHKFVSRNSKAIVTVLTIIGVLVGIFKTLFTLMQPRQIS</sequence>
<dbReference type="OrthoDB" id="686589at2759"/>
<keyword evidence="4" id="KW-1185">Reference proteome</keyword>
<dbReference type="EMBL" id="CM000883">
    <property type="protein sequence ID" value="KQJ86366.1"/>
    <property type="molecule type" value="Genomic_DNA"/>
</dbReference>
<dbReference type="STRING" id="15368.A0A0Q3EF89"/>
<dbReference type="AlphaFoldDB" id="A0A0Q3EF89"/>
<evidence type="ECO:0000313" key="4">
    <source>
        <dbReference type="Proteomes" id="UP000008810"/>
    </source>
</evidence>
<protein>
    <submittedName>
        <fullName evidence="2 3">Uncharacterized protein</fullName>
    </submittedName>
</protein>
<dbReference type="PANTHER" id="PTHR31549">
    <property type="entry name" value="PROTEIN, PUTATIVE (DUF247)-RELATED-RELATED"/>
    <property type="match status" value="1"/>
</dbReference>
<evidence type="ECO:0000313" key="3">
    <source>
        <dbReference type="EnsemblPlants" id="KQJ86366"/>
    </source>
</evidence>
<keyword evidence="1" id="KW-1133">Transmembrane helix</keyword>
<dbReference type="EnsemblPlants" id="KQJ86366">
    <property type="protein sequence ID" value="KQJ86366"/>
    <property type="gene ID" value="BRADI_4g04950v3"/>
</dbReference>
<keyword evidence="1" id="KW-0812">Transmembrane</keyword>
<proteinExistence type="predicted"/>
<dbReference type="InterPro" id="IPR004158">
    <property type="entry name" value="DUF247_pln"/>
</dbReference>
<keyword evidence="1" id="KW-0472">Membrane</keyword>
<feature type="non-terminal residue" evidence="2">
    <location>
        <position position="1"/>
    </location>
</feature>
<dbReference type="PANTHER" id="PTHR31549:SF256">
    <property type="entry name" value="EXPRESSED PROTEIN"/>
    <property type="match status" value="1"/>
</dbReference>
<name>A0A0Q3EF89_BRADI</name>
<evidence type="ECO:0000256" key="1">
    <source>
        <dbReference type="SAM" id="Phobius"/>
    </source>
</evidence>
<reference evidence="2 3" key="1">
    <citation type="journal article" date="2010" name="Nature">
        <title>Genome sequencing and analysis of the model grass Brachypodium distachyon.</title>
        <authorList>
            <consortium name="International Brachypodium Initiative"/>
        </authorList>
    </citation>
    <scope>NUCLEOTIDE SEQUENCE [LARGE SCALE GENOMIC DNA]</scope>
    <source>
        <strain evidence="2 3">Bd21</strain>
    </source>
</reference>
<accession>A0A0Q3EF89</accession>
<dbReference type="Gramene" id="KQJ86366">
    <property type="protein sequence ID" value="KQJ86366"/>
    <property type="gene ID" value="BRADI_4g04950v3"/>
</dbReference>
<reference evidence="2" key="2">
    <citation type="submission" date="2017-06" db="EMBL/GenBank/DDBJ databases">
        <title>WGS assembly of Brachypodium distachyon.</title>
        <authorList>
            <consortium name="The International Brachypodium Initiative"/>
            <person name="Lucas S."/>
            <person name="Harmon-Smith M."/>
            <person name="Lail K."/>
            <person name="Tice H."/>
            <person name="Grimwood J."/>
            <person name="Bruce D."/>
            <person name="Barry K."/>
            <person name="Shu S."/>
            <person name="Lindquist E."/>
            <person name="Wang M."/>
            <person name="Pitluck S."/>
            <person name="Vogel J.P."/>
            <person name="Garvin D.F."/>
            <person name="Mockler T.C."/>
            <person name="Schmutz J."/>
            <person name="Rokhsar D."/>
            <person name="Bevan M.W."/>
        </authorList>
    </citation>
    <scope>NUCLEOTIDE SEQUENCE</scope>
    <source>
        <strain evidence="2">Bd21</strain>
    </source>
</reference>